<keyword evidence="2" id="KW-1185">Reference proteome</keyword>
<accession>A0A4U1CL31</accession>
<gene>
    <name evidence="1" type="ORF">FA048_14610</name>
</gene>
<evidence type="ECO:0000313" key="1">
    <source>
        <dbReference type="EMBL" id="TKC08384.1"/>
    </source>
</evidence>
<dbReference type="AlphaFoldDB" id="A0A4U1CL31"/>
<sequence>MSKVEVLPIWSKQSFARKIKAILTFNWKPDNQDMLDAAEKVLRLEMFGDESDFGDVLFDINLLHHHRLWNLDSLTEQDEQKVNASAGMRMLIAQKHAVVGTNKYLNLQLVHYNPMICSLCIPMILKIPVVSMLFAIELQENFTFNSIRQAKHPQADELIAYIYDTLLIQQKIASSFHRLLSRMNEVQQKKGETKLSIYEMDAISECDLIINYLKSSVEKIVLILAFTFEVTNLETYKKHQQKLKAIDLKLPPKAKAQPYFGFIWKFIQPEELEKLNNLRTGINHKKGVSKLQPHSYMDSDLSTSPIGEIFETLMDQHRKNSAMLIGVLALLTDDLVFRDPPTGSDLEFAKDLRGIYL</sequence>
<dbReference type="OrthoDB" id="793180at2"/>
<dbReference type="RefSeq" id="WP_136842379.1">
    <property type="nucleotide sequence ID" value="NZ_SWBR01000003.1"/>
</dbReference>
<evidence type="ECO:0000313" key="2">
    <source>
        <dbReference type="Proteomes" id="UP000309488"/>
    </source>
</evidence>
<protein>
    <submittedName>
        <fullName evidence="1">Uncharacterized protein</fullName>
    </submittedName>
</protein>
<dbReference type="EMBL" id="SWBR01000003">
    <property type="protein sequence ID" value="TKC08384.1"/>
    <property type="molecule type" value="Genomic_DNA"/>
</dbReference>
<organism evidence="1 2">
    <name type="scientific">Pedobacter polaris</name>
    <dbReference type="NCBI Taxonomy" id="2571273"/>
    <lineage>
        <taxon>Bacteria</taxon>
        <taxon>Pseudomonadati</taxon>
        <taxon>Bacteroidota</taxon>
        <taxon>Sphingobacteriia</taxon>
        <taxon>Sphingobacteriales</taxon>
        <taxon>Sphingobacteriaceae</taxon>
        <taxon>Pedobacter</taxon>
    </lineage>
</organism>
<reference evidence="1 2" key="1">
    <citation type="submission" date="2019-04" db="EMBL/GenBank/DDBJ databases">
        <title>Pedobacter sp. RP-3-22 sp. nov., isolated from Arctic soil.</title>
        <authorList>
            <person name="Dahal R.H."/>
            <person name="Kim D.-U."/>
        </authorList>
    </citation>
    <scope>NUCLEOTIDE SEQUENCE [LARGE SCALE GENOMIC DNA]</scope>
    <source>
        <strain evidence="1 2">RP-3-22</strain>
    </source>
</reference>
<proteinExistence type="predicted"/>
<name>A0A4U1CL31_9SPHI</name>
<dbReference type="Proteomes" id="UP000309488">
    <property type="component" value="Unassembled WGS sequence"/>
</dbReference>
<comment type="caution">
    <text evidence="1">The sequence shown here is derived from an EMBL/GenBank/DDBJ whole genome shotgun (WGS) entry which is preliminary data.</text>
</comment>